<dbReference type="OrthoDB" id="5418036at2759"/>
<keyword evidence="2" id="KW-1185">Reference proteome</keyword>
<dbReference type="EMBL" id="ML976739">
    <property type="protein sequence ID" value="KAF1966971.1"/>
    <property type="molecule type" value="Genomic_DNA"/>
</dbReference>
<reference evidence="1" key="1">
    <citation type="journal article" date="2020" name="Stud. Mycol.">
        <title>101 Dothideomycetes genomes: a test case for predicting lifestyles and emergence of pathogens.</title>
        <authorList>
            <person name="Haridas S."/>
            <person name="Albert R."/>
            <person name="Binder M."/>
            <person name="Bloem J."/>
            <person name="Labutti K."/>
            <person name="Salamov A."/>
            <person name="Andreopoulos B."/>
            <person name="Baker S."/>
            <person name="Barry K."/>
            <person name="Bills G."/>
            <person name="Bluhm B."/>
            <person name="Cannon C."/>
            <person name="Castanera R."/>
            <person name="Culley D."/>
            <person name="Daum C."/>
            <person name="Ezra D."/>
            <person name="Gonzalez J."/>
            <person name="Henrissat B."/>
            <person name="Kuo A."/>
            <person name="Liang C."/>
            <person name="Lipzen A."/>
            <person name="Lutzoni F."/>
            <person name="Magnuson J."/>
            <person name="Mondo S."/>
            <person name="Nolan M."/>
            <person name="Ohm R."/>
            <person name="Pangilinan J."/>
            <person name="Park H.-J."/>
            <person name="Ramirez L."/>
            <person name="Alfaro M."/>
            <person name="Sun H."/>
            <person name="Tritt A."/>
            <person name="Yoshinaga Y."/>
            <person name="Zwiers L.-H."/>
            <person name="Turgeon B."/>
            <person name="Goodwin S."/>
            <person name="Spatafora J."/>
            <person name="Crous P."/>
            <person name="Grigoriev I."/>
        </authorList>
    </citation>
    <scope>NUCLEOTIDE SEQUENCE</scope>
    <source>
        <strain evidence="1">CBS 107.79</strain>
    </source>
</reference>
<dbReference type="Proteomes" id="UP000800036">
    <property type="component" value="Unassembled WGS sequence"/>
</dbReference>
<organism evidence="1 2">
    <name type="scientific">Bimuria novae-zelandiae CBS 107.79</name>
    <dbReference type="NCBI Taxonomy" id="1447943"/>
    <lineage>
        <taxon>Eukaryota</taxon>
        <taxon>Fungi</taxon>
        <taxon>Dikarya</taxon>
        <taxon>Ascomycota</taxon>
        <taxon>Pezizomycotina</taxon>
        <taxon>Dothideomycetes</taxon>
        <taxon>Pleosporomycetidae</taxon>
        <taxon>Pleosporales</taxon>
        <taxon>Massarineae</taxon>
        <taxon>Didymosphaeriaceae</taxon>
        <taxon>Bimuria</taxon>
    </lineage>
</organism>
<evidence type="ECO:0000313" key="2">
    <source>
        <dbReference type="Proteomes" id="UP000800036"/>
    </source>
</evidence>
<dbReference type="AlphaFoldDB" id="A0A6A5UPV9"/>
<sequence length="213" mass="23554">MSAATMDHPRITIEMEMSPNAYHFSSARPPTLSFTLTSHASQCLTILVPHSSPLDVGRSMNTGGYPISDLCTSPPTTVKIGDMTGYISVPASPNELVVLQPGQRSKRFQVAFNRGGSYEPSFRPQPWHIVRNGRVLDQDGKETSIRRPSVVHGVDGLEAGKTYKTTMALDKLEKTPWWWGDEKDQPDRNDLGSKVGGIKWEIVNGGVEFRVEE</sequence>
<proteinExistence type="predicted"/>
<gene>
    <name evidence="1" type="ORF">BU23DRAFT_559813</name>
</gene>
<name>A0A6A5UPV9_9PLEO</name>
<evidence type="ECO:0000313" key="1">
    <source>
        <dbReference type="EMBL" id="KAF1966971.1"/>
    </source>
</evidence>
<accession>A0A6A5UPV9</accession>
<protein>
    <submittedName>
        <fullName evidence="1">Uncharacterized protein</fullName>
    </submittedName>
</protein>